<evidence type="ECO:0000256" key="8">
    <source>
        <dbReference type="PIRNR" id="PIRNR004532"/>
    </source>
</evidence>
<keyword evidence="11" id="KW-1185">Reference proteome</keyword>
<dbReference type="Pfam" id="PF03320">
    <property type="entry name" value="FBPase_glpX"/>
    <property type="match status" value="1"/>
</dbReference>
<gene>
    <name evidence="10" type="ORF">HNR02_004031</name>
</gene>
<keyword evidence="4" id="KW-0479">Metal-binding</keyword>
<keyword evidence="5 10" id="KW-0378">Hydrolase</keyword>
<evidence type="ECO:0000313" key="11">
    <source>
        <dbReference type="Proteomes" id="UP000549616"/>
    </source>
</evidence>
<dbReference type="RefSeq" id="WP_179774692.1">
    <property type="nucleotide sequence ID" value="NZ_JACCFK010000001.1"/>
</dbReference>
<dbReference type="PANTHER" id="PTHR30447">
    <property type="entry name" value="FRUCTOSE-1,6-BISPHOSPHATASE CLASS 2"/>
    <property type="match status" value="1"/>
</dbReference>
<evidence type="ECO:0000256" key="3">
    <source>
        <dbReference type="ARBA" id="ARBA00008989"/>
    </source>
</evidence>
<dbReference type="AlphaFoldDB" id="A0A853B640"/>
<dbReference type="GO" id="GO:0005829">
    <property type="term" value="C:cytosol"/>
    <property type="evidence" value="ECO:0007669"/>
    <property type="project" value="TreeGrafter"/>
</dbReference>
<evidence type="ECO:0000313" key="10">
    <source>
        <dbReference type="EMBL" id="NYI90708.1"/>
    </source>
</evidence>
<dbReference type="GO" id="GO:0006094">
    <property type="term" value="P:gluconeogenesis"/>
    <property type="evidence" value="ECO:0007669"/>
    <property type="project" value="UniProtKB-UniPathway"/>
</dbReference>
<evidence type="ECO:0000256" key="9">
    <source>
        <dbReference type="SAM" id="MobiDB-lite"/>
    </source>
</evidence>
<keyword evidence="6" id="KW-0464">Manganese</keyword>
<dbReference type="PIRSF" id="PIRSF004532">
    <property type="entry name" value="GlpX"/>
    <property type="match status" value="1"/>
</dbReference>
<feature type="region of interest" description="Disordered" evidence="9">
    <location>
        <begin position="328"/>
        <end position="347"/>
    </location>
</feature>
<dbReference type="PANTHER" id="PTHR30447:SF0">
    <property type="entry name" value="FRUCTOSE-1,6-BISPHOSPHATASE 1 CLASS 2-RELATED"/>
    <property type="match status" value="1"/>
</dbReference>
<evidence type="ECO:0000256" key="5">
    <source>
        <dbReference type="ARBA" id="ARBA00022801"/>
    </source>
</evidence>
<name>A0A853B640_9PSEU</name>
<dbReference type="EMBL" id="JACCFK010000001">
    <property type="protein sequence ID" value="NYI90708.1"/>
    <property type="molecule type" value="Genomic_DNA"/>
</dbReference>
<evidence type="ECO:0000256" key="7">
    <source>
        <dbReference type="ARBA" id="ARBA00023277"/>
    </source>
</evidence>
<dbReference type="Gene3D" id="3.40.190.90">
    <property type="match status" value="1"/>
</dbReference>
<evidence type="ECO:0000256" key="4">
    <source>
        <dbReference type="ARBA" id="ARBA00022723"/>
    </source>
</evidence>
<dbReference type="GO" id="GO:0042132">
    <property type="term" value="F:fructose 1,6-bisphosphate 1-phosphatase activity"/>
    <property type="evidence" value="ECO:0007669"/>
    <property type="project" value="UniProtKB-EC"/>
</dbReference>
<evidence type="ECO:0000256" key="6">
    <source>
        <dbReference type="ARBA" id="ARBA00023211"/>
    </source>
</evidence>
<dbReference type="InterPro" id="IPR004464">
    <property type="entry name" value="FBPase_class-2/SBPase"/>
</dbReference>
<evidence type="ECO:0000256" key="2">
    <source>
        <dbReference type="ARBA" id="ARBA00004742"/>
    </source>
</evidence>
<dbReference type="Gene3D" id="3.30.540.10">
    <property type="entry name" value="Fructose-1,6-Bisphosphatase, subunit A, domain 1"/>
    <property type="match status" value="1"/>
</dbReference>
<comment type="catalytic activity">
    <reaction evidence="1">
        <text>beta-D-fructose 1,6-bisphosphate + H2O = beta-D-fructose 6-phosphate + phosphate</text>
        <dbReference type="Rhea" id="RHEA:11064"/>
        <dbReference type="ChEBI" id="CHEBI:15377"/>
        <dbReference type="ChEBI" id="CHEBI:32966"/>
        <dbReference type="ChEBI" id="CHEBI:43474"/>
        <dbReference type="ChEBI" id="CHEBI:57634"/>
        <dbReference type="EC" id="3.1.3.11"/>
    </reaction>
</comment>
<proteinExistence type="inferred from homology"/>
<sequence>MSTQEWGTTVVSGHRRAEGREAVAAVDPGGPDHTLALELVRVTEAAAIAAGRWAGRGERGSGRLAATGAMRELIMSVPMRGVVVVGEQEATPALAKGEGVGYGDGPACDVGIGVGDAALSSARDVPHSLAAIAVAERGALFDPSAVRSMQKLAVGPDCAGVVDIRLPVVENLRAVATAKDVPVTDVVVGVLNRPWHADLVHEIRRAGARVHPLEGGDLAGAVAVARPESRVDVVVGTGGAAEGVLAAAALSCLGGSLQVRLRPEGAGRGDRGEVLHTGDLVRGGSVLFCATGVTGSELLTGVEHRPGRIATQSIVLCSRPRSVRMVRSERADTGWREQRAEPTRASS</sequence>
<dbReference type="GO" id="GO:0030388">
    <property type="term" value="P:fructose 1,6-bisphosphate metabolic process"/>
    <property type="evidence" value="ECO:0007669"/>
    <property type="project" value="TreeGrafter"/>
</dbReference>
<dbReference type="UniPathway" id="UPA00138"/>
<dbReference type="SUPFAM" id="SSF56655">
    <property type="entry name" value="Carbohydrate phosphatase"/>
    <property type="match status" value="1"/>
</dbReference>
<protein>
    <recommendedName>
        <fullName evidence="8">Fructose-1,6-bisphosphatase</fullName>
    </recommendedName>
</protein>
<comment type="similarity">
    <text evidence="3 8">Belongs to the FBPase class 2 family.</text>
</comment>
<accession>A0A853B640</accession>
<comment type="caution">
    <text evidence="10">The sequence shown here is derived from an EMBL/GenBank/DDBJ whole genome shotgun (WGS) entry which is preliminary data.</text>
</comment>
<dbReference type="Proteomes" id="UP000549616">
    <property type="component" value="Unassembled WGS sequence"/>
</dbReference>
<dbReference type="GO" id="GO:0046872">
    <property type="term" value="F:metal ion binding"/>
    <property type="evidence" value="ECO:0007669"/>
    <property type="project" value="UniProtKB-KW"/>
</dbReference>
<reference evidence="10 11" key="1">
    <citation type="submission" date="2020-07" db="EMBL/GenBank/DDBJ databases">
        <title>Sequencing the genomes of 1000 actinobacteria strains.</title>
        <authorList>
            <person name="Klenk H.-P."/>
        </authorList>
    </citation>
    <scope>NUCLEOTIDE SEQUENCE [LARGE SCALE GENOMIC DNA]</scope>
    <source>
        <strain evidence="10 11">DSM 104006</strain>
    </source>
</reference>
<keyword evidence="7 8" id="KW-0119">Carbohydrate metabolism</keyword>
<comment type="pathway">
    <text evidence="2">Carbohydrate biosynthesis; gluconeogenesis.</text>
</comment>
<evidence type="ECO:0000256" key="1">
    <source>
        <dbReference type="ARBA" id="ARBA00001273"/>
    </source>
</evidence>
<organism evidence="10 11">
    <name type="scientific">Amycolatopsis endophytica</name>
    <dbReference type="NCBI Taxonomy" id="860233"/>
    <lineage>
        <taxon>Bacteria</taxon>
        <taxon>Bacillati</taxon>
        <taxon>Actinomycetota</taxon>
        <taxon>Actinomycetes</taxon>
        <taxon>Pseudonocardiales</taxon>
        <taxon>Pseudonocardiaceae</taxon>
        <taxon>Amycolatopsis</taxon>
    </lineage>
</organism>
<dbReference type="GO" id="GO:0006071">
    <property type="term" value="P:glycerol metabolic process"/>
    <property type="evidence" value="ECO:0007669"/>
    <property type="project" value="InterPro"/>
</dbReference>